<comment type="caution">
    <text evidence="1">The sequence shown here is derived from an EMBL/GenBank/DDBJ whole genome shotgun (WGS) entry which is preliminary data.</text>
</comment>
<evidence type="ECO:0000313" key="1">
    <source>
        <dbReference type="EMBL" id="PSK82277.1"/>
    </source>
</evidence>
<proteinExistence type="predicted"/>
<gene>
    <name evidence="1" type="ORF">CLV93_10621</name>
</gene>
<reference evidence="1 2" key="1">
    <citation type="submission" date="2018-03" db="EMBL/GenBank/DDBJ databases">
        <title>Genomic Encyclopedia of Archaeal and Bacterial Type Strains, Phase II (KMG-II): from individual species to whole genera.</title>
        <authorList>
            <person name="Goeker M."/>
        </authorList>
    </citation>
    <scope>NUCLEOTIDE SEQUENCE [LARGE SCALE GENOMIC DNA]</scope>
    <source>
        <strain evidence="1 2">DSM 27267</strain>
    </source>
</reference>
<sequence length="44" mass="4911">MLAAGNSDMKNVALTLFLLHVQLVGGVWYKIKKVYFCIVLIKTA</sequence>
<accession>A0A2P8CBF0</accession>
<dbReference type="AlphaFoldDB" id="A0A2P8CBF0"/>
<evidence type="ECO:0000313" key="2">
    <source>
        <dbReference type="Proteomes" id="UP000240621"/>
    </source>
</evidence>
<name>A0A2P8CBF0_9BACT</name>
<dbReference type="Proteomes" id="UP000240621">
    <property type="component" value="Unassembled WGS sequence"/>
</dbReference>
<organism evidence="1 2">
    <name type="scientific">Prolixibacter denitrificans</name>
    <dbReference type="NCBI Taxonomy" id="1541063"/>
    <lineage>
        <taxon>Bacteria</taxon>
        <taxon>Pseudomonadati</taxon>
        <taxon>Bacteroidota</taxon>
        <taxon>Bacteroidia</taxon>
        <taxon>Marinilabiliales</taxon>
        <taxon>Prolixibacteraceae</taxon>
        <taxon>Prolixibacter</taxon>
    </lineage>
</organism>
<dbReference type="EMBL" id="PYGC01000006">
    <property type="protein sequence ID" value="PSK82277.1"/>
    <property type="molecule type" value="Genomic_DNA"/>
</dbReference>
<protein>
    <submittedName>
        <fullName evidence="1">Uncharacterized protein</fullName>
    </submittedName>
</protein>